<feature type="coiled-coil region" evidence="1">
    <location>
        <begin position="193"/>
        <end position="257"/>
    </location>
</feature>
<proteinExistence type="predicted"/>
<protein>
    <recommendedName>
        <fullName evidence="4">Rad50/SbcC-type AAA domain-containing protein</fullName>
    </recommendedName>
</protein>
<evidence type="ECO:0000256" key="1">
    <source>
        <dbReference type="SAM" id="Coils"/>
    </source>
</evidence>
<dbReference type="RefSeq" id="WP_198947788.1">
    <property type="nucleotide sequence ID" value="NZ_LVJN01000015.1"/>
</dbReference>
<evidence type="ECO:0008006" key="4">
    <source>
        <dbReference type="Google" id="ProtNLM"/>
    </source>
</evidence>
<dbReference type="EMBL" id="LVJN01000015">
    <property type="protein sequence ID" value="OSM07031.1"/>
    <property type="molecule type" value="Genomic_DNA"/>
</dbReference>
<dbReference type="STRING" id="1434232.MAIT1_00059"/>
<name>A0A1Y2K8G1_9PROT</name>
<keyword evidence="3" id="KW-1185">Reference proteome</keyword>
<evidence type="ECO:0000313" key="2">
    <source>
        <dbReference type="EMBL" id="OSM07031.1"/>
    </source>
</evidence>
<reference evidence="2 3" key="1">
    <citation type="journal article" date="2016" name="BMC Genomics">
        <title>Combined genomic and structural analyses of a cultured magnetotactic bacterium reveals its niche adaptation to a dynamic environment.</title>
        <authorList>
            <person name="Araujo A.C."/>
            <person name="Morillo V."/>
            <person name="Cypriano J."/>
            <person name="Teixeira L.C."/>
            <person name="Leao P."/>
            <person name="Lyra S."/>
            <person name="Almeida L.G."/>
            <person name="Bazylinski D.A."/>
            <person name="Vasconcellos A.T."/>
            <person name="Abreu F."/>
            <person name="Lins U."/>
        </authorList>
    </citation>
    <scope>NUCLEOTIDE SEQUENCE [LARGE SCALE GENOMIC DNA]</scope>
    <source>
        <strain evidence="2 3">IT-1</strain>
    </source>
</reference>
<dbReference type="SUPFAM" id="SSF52540">
    <property type="entry name" value="P-loop containing nucleoside triphosphate hydrolases"/>
    <property type="match status" value="1"/>
</dbReference>
<accession>A0A1Y2K8G1</accession>
<keyword evidence="1" id="KW-0175">Coiled coil</keyword>
<dbReference type="AlphaFoldDB" id="A0A1Y2K8G1"/>
<dbReference type="Proteomes" id="UP000194003">
    <property type="component" value="Unassembled WGS sequence"/>
</dbReference>
<dbReference type="InterPro" id="IPR027417">
    <property type="entry name" value="P-loop_NTPase"/>
</dbReference>
<evidence type="ECO:0000313" key="3">
    <source>
        <dbReference type="Proteomes" id="UP000194003"/>
    </source>
</evidence>
<comment type="caution">
    <text evidence="2">The sequence shown here is derived from an EMBL/GenBank/DDBJ whole genome shotgun (WGS) entry which is preliminary data.</text>
</comment>
<organism evidence="2 3">
    <name type="scientific">Magnetofaba australis IT-1</name>
    <dbReference type="NCBI Taxonomy" id="1434232"/>
    <lineage>
        <taxon>Bacteria</taxon>
        <taxon>Pseudomonadati</taxon>
        <taxon>Pseudomonadota</taxon>
        <taxon>Magnetococcia</taxon>
        <taxon>Magnetococcales</taxon>
        <taxon>Magnetococcaceae</taxon>
        <taxon>Magnetofaba</taxon>
    </lineage>
</organism>
<sequence length="563" mass="64349">MRNFLFESVWMLSHRDKTARFVELHPKKNLIWGRNHTGKSSLVKTLFLTLGARPQGKLDKWDEYTVSLVTFQIDGQRLSVLHKSGMRALFYDNGELHAATSDFPEWCEIFSGITGFNLILSGKNSHSVQADPNCFFLPFYINQDGSWQSSWSTFPAIHQFKDPYKSILDYFSGVKPPEYYKAKVQHDAEQLLLADQQKERSLLEKARDRLSVKLPQSGPKLDPENFKFEIEQLTREVTELNKEQERLREKAVSERDLLSSINKQVSLAKQVLGAYEHDAMFLRKGDRGVLVCPVCHAEHKEAFIELLSFVDDARSLYRFTEKMESDASEIQVKINRTLSEICSLEAHYQKISRLLNVRRGELQFHQVIESIGAEQAYSVFAEEFNALDSEIANRVEMIRMLKAELKSFDNRKRSSDILKHFRDAYSAALFELSVSIDKKPSQLNSRPKISGSAGPRAVLAYYAAIWALCYGEYGSFNVPLVIDSPNQQGQDDINLPKVISFVTDKLPSNAQLILGSELKPDQGFDNEIILDRPYNLLEEQFYEDALAEVGPLEKQMFDSLSKG</sequence>
<gene>
    <name evidence="2" type="ORF">MAIT1_00059</name>
</gene>
<dbReference type="Gene3D" id="3.40.50.300">
    <property type="entry name" value="P-loop containing nucleotide triphosphate hydrolases"/>
    <property type="match status" value="1"/>
</dbReference>